<evidence type="ECO:0000313" key="2">
    <source>
        <dbReference type="EMBL" id="KAG8156108.1"/>
    </source>
</evidence>
<dbReference type="AlphaFoldDB" id="A0AAV6TEA5"/>
<dbReference type="EMBL" id="JAFNEN010006325">
    <property type="protein sequence ID" value="KAG8156108.1"/>
    <property type="molecule type" value="Genomic_DNA"/>
</dbReference>
<sequence length="273" mass="31162">MCPPRQRRPARSPRVRARCPVRRALPPRPFPPAVVRFRTFVCPVRLTRRLCPRRRRRPSRQSHAAARVTRRRPSRRCVSPARVRRFVRHSAACRVAVRRRRARRAPASPVPSRLRPRRSTLVVVACSVAFGVVSDSVVAVRYAARRVVASAASRRSRPRVRLSRRASSASYLSSRRRRASFRPTSARSSFTLPYRRTFSRVCPRRLAVVAPIASCRPASPSSSAVVARFPRVVASSRSLVRRVASCVAVRFLRSRPARTRVRRPCRRRRSSSL</sequence>
<comment type="caution">
    <text evidence="2">The sequence shown here is derived from an EMBL/GenBank/DDBJ whole genome shotgun (WGS) entry which is preliminary data.</text>
</comment>
<dbReference type="Proteomes" id="UP000827092">
    <property type="component" value="Unassembled WGS sequence"/>
</dbReference>
<organism evidence="2 3">
    <name type="scientific">Oedothorax gibbosus</name>
    <dbReference type="NCBI Taxonomy" id="931172"/>
    <lineage>
        <taxon>Eukaryota</taxon>
        <taxon>Metazoa</taxon>
        <taxon>Ecdysozoa</taxon>
        <taxon>Arthropoda</taxon>
        <taxon>Chelicerata</taxon>
        <taxon>Arachnida</taxon>
        <taxon>Araneae</taxon>
        <taxon>Araneomorphae</taxon>
        <taxon>Entelegynae</taxon>
        <taxon>Araneoidea</taxon>
        <taxon>Linyphiidae</taxon>
        <taxon>Erigoninae</taxon>
        <taxon>Oedothorax</taxon>
    </lineage>
</organism>
<feature type="region of interest" description="Disordered" evidence="1">
    <location>
        <begin position="53"/>
        <end position="75"/>
    </location>
</feature>
<protein>
    <submittedName>
        <fullName evidence="2">Uncharacterized protein</fullName>
    </submittedName>
</protein>
<gene>
    <name evidence="2" type="ORF">JTE90_012059</name>
</gene>
<evidence type="ECO:0000313" key="3">
    <source>
        <dbReference type="Proteomes" id="UP000827092"/>
    </source>
</evidence>
<evidence type="ECO:0000256" key="1">
    <source>
        <dbReference type="SAM" id="MobiDB-lite"/>
    </source>
</evidence>
<reference evidence="2 3" key="1">
    <citation type="journal article" date="2022" name="Nat. Ecol. Evol.">
        <title>A masculinizing supergene underlies an exaggerated male reproductive morph in a spider.</title>
        <authorList>
            <person name="Hendrickx F."/>
            <person name="De Corte Z."/>
            <person name="Sonet G."/>
            <person name="Van Belleghem S.M."/>
            <person name="Kostlbacher S."/>
            <person name="Vangestel C."/>
        </authorList>
    </citation>
    <scope>NUCLEOTIDE SEQUENCE [LARGE SCALE GENOMIC DNA]</scope>
    <source>
        <strain evidence="2">W744_W776</strain>
    </source>
</reference>
<keyword evidence="3" id="KW-1185">Reference proteome</keyword>
<name>A0AAV6TEA5_9ARAC</name>
<accession>A0AAV6TEA5</accession>
<proteinExistence type="predicted"/>